<evidence type="ECO:0000259" key="6">
    <source>
        <dbReference type="Pfam" id="PF00133"/>
    </source>
</evidence>
<dbReference type="Gene3D" id="3.40.50.620">
    <property type="entry name" value="HUPs"/>
    <property type="match status" value="1"/>
</dbReference>
<keyword evidence="2" id="KW-0547">Nucleotide-binding</keyword>
<dbReference type="GO" id="GO:0006418">
    <property type="term" value="P:tRNA aminoacylation for protein translation"/>
    <property type="evidence" value="ECO:0007669"/>
    <property type="project" value="InterPro"/>
</dbReference>
<keyword evidence="5" id="KW-0030">Aminoacyl-tRNA synthetase</keyword>
<reference evidence="7" key="1">
    <citation type="journal article" date="2021" name="Nat. Commun.">
        <title>Genetic determinants of endophytism in the Arabidopsis root mycobiome.</title>
        <authorList>
            <person name="Mesny F."/>
            <person name="Miyauchi S."/>
            <person name="Thiergart T."/>
            <person name="Pickel B."/>
            <person name="Atanasova L."/>
            <person name="Karlsson M."/>
            <person name="Huettel B."/>
            <person name="Barry K.W."/>
            <person name="Haridas S."/>
            <person name="Chen C."/>
            <person name="Bauer D."/>
            <person name="Andreopoulos W."/>
            <person name="Pangilinan J."/>
            <person name="LaButti K."/>
            <person name="Riley R."/>
            <person name="Lipzen A."/>
            <person name="Clum A."/>
            <person name="Drula E."/>
            <person name="Henrissat B."/>
            <person name="Kohler A."/>
            <person name="Grigoriev I.V."/>
            <person name="Martin F.M."/>
            <person name="Hacquard S."/>
        </authorList>
    </citation>
    <scope>NUCLEOTIDE SEQUENCE</scope>
    <source>
        <strain evidence="7">MPI-CAGE-AT-0147</strain>
    </source>
</reference>
<protein>
    <recommendedName>
        <fullName evidence="6">Aminoacyl-tRNA synthetase class Ia domain-containing protein</fullName>
    </recommendedName>
</protein>
<evidence type="ECO:0000256" key="1">
    <source>
        <dbReference type="ARBA" id="ARBA00022598"/>
    </source>
</evidence>
<dbReference type="PANTHER" id="PTHR37535:SF4">
    <property type="entry name" value="FLUG DOMAIN-CONTAINING PROTEIN"/>
    <property type="match status" value="1"/>
</dbReference>
<dbReference type="GO" id="GO:0005524">
    <property type="term" value="F:ATP binding"/>
    <property type="evidence" value="ECO:0007669"/>
    <property type="project" value="UniProtKB-KW"/>
</dbReference>
<keyword evidence="1" id="KW-0436">Ligase</keyword>
<sequence>MIAHGPRDNAFDAPSLTGATHVLGVKPVALTKCTPLRWKKSKLKTLVFRRFDRDGVLAEMEAMLYSKLRDDMGRQSLDAGFENRWKPRFLRRGTGNAAKGIAPDAVRDRMMRHDPKFATFLSAYLNENVGFDIQNAFLEDETEDQLYRLLAHVSLNHDPRAARDMVPDEFWQNLPPDPAIAELEENAVMTSHPVAHITKMIEHRGVGAWWADPEDDPAWVAAELDGHVYRRWKDTMDVWLDSGTSWTLLAEAGDGGHVADVYLEGSDQHRGWFQSSLLTYVTYQSGAQHGNKRNPIMAPYRTPMTHGFALDHNGLKPTPPFAVRAKESDWTYAPPGGYGPRPWDSLFGEP</sequence>
<evidence type="ECO:0000256" key="3">
    <source>
        <dbReference type="ARBA" id="ARBA00022840"/>
    </source>
</evidence>
<gene>
    <name evidence="7" type="ORF">EDB81DRAFT_34260</name>
</gene>
<dbReference type="Pfam" id="PF00133">
    <property type="entry name" value="tRNA-synt_1"/>
    <property type="match status" value="1"/>
</dbReference>
<name>A0A9P9FVG8_9HYPO</name>
<dbReference type="InterPro" id="IPR014729">
    <property type="entry name" value="Rossmann-like_a/b/a_fold"/>
</dbReference>
<accession>A0A9P9FVG8</accession>
<dbReference type="SUPFAM" id="SSF52374">
    <property type="entry name" value="Nucleotidylyl transferase"/>
    <property type="match status" value="1"/>
</dbReference>
<dbReference type="GO" id="GO:0004812">
    <property type="term" value="F:aminoacyl-tRNA ligase activity"/>
    <property type="evidence" value="ECO:0007669"/>
    <property type="project" value="UniProtKB-KW"/>
</dbReference>
<dbReference type="EMBL" id="JAGMUV010000001">
    <property type="protein sequence ID" value="KAH7176273.1"/>
    <property type="molecule type" value="Genomic_DNA"/>
</dbReference>
<dbReference type="InterPro" id="IPR021842">
    <property type="entry name" value="DUF3435"/>
</dbReference>
<organism evidence="7 8">
    <name type="scientific">Dactylonectria macrodidyma</name>
    <dbReference type="NCBI Taxonomy" id="307937"/>
    <lineage>
        <taxon>Eukaryota</taxon>
        <taxon>Fungi</taxon>
        <taxon>Dikarya</taxon>
        <taxon>Ascomycota</taxon>
        <taxon>Pezizomycotina</taxon>
        <taxon>Sordariomycetes</taxon>
        <taxon>Hypocreomycetidae</taxon>
        <taxon>Hypocreales</taxon>
        <taxon>Nectriaceae</taxon>
        <taxon>Dactylonectria</taxon>
    </lineage>
</organism>
<dbReference type="OrthoDB" id="5106922at2759"/>
<proteinExistence type="predicted"/>
<evidence type="ECO:0000256" key="2">
    <source>
        <dbReference type="ARBA" id="ARBA00022741"/>
    </source>
</evidence>
<keyword evidence="4" id="KW-0648">Protein biosynthesis</keyword>
<keyword evidence="8" id="KW-1185">Reference proteome</keyword>
<dbReference type="AlphaFoldDB" id="A0A9P9FVG8"/>
<evidence type="ECO:0000313" key="8">
    <source>
        <dbReference type="Proteomes" id="UP000738349"/>
    </source>
</evidence>
<dbReference type="Proteomes" id="UP000738349">
    <property type="component" value="Unassembled WGS sequence"/>
</dbReference>
<keyword evidence="3" id="KW-0067">ATP-binding</keyword>
<dbReference type="Pfam" id="PF11917">
    <property type="entry name" value="DUF3435"/>
    <property type="match status" value="1"/>
</dbReference>
<feature type="domain" description="Aminoacyl-tRNA synthetase class Ia" evidence="6">
    <location>
        <begin position="187"/>
        <end position="316"/>
    </location>
</feature>
<evidence type="ECO:0000256" key="4">
    <source>
        <dbReference type="ARBA" id="ARBA00022917"/>
    </source>
</evidence>
<comment type="caution">
    <text evidence="7">The sequence shown here is derived from an EMBL/GenBank/DDBJ whole genome shotgun (WGS) entry which is preliminary data.</text>
</comment>
<evidence type="ECO:0000313" key="7">
    <source>
        <dbReference type="EMBL" id="KAH7176273.1"/>
    </source>
</evidence>
<evidence type="ECO:0000256" key="5">
    <source>
        <dbReference type="ARBA" id="ARBA00023146"/>
    </source>
</evidence>
<dbReference type="PANTHER" id="PTHR37535">
    <property type="entry name" value="FLUG DOMAIN PROTEIN"/>
    <property type="match status" value="1"/>
</dbReference>
<dbReference type="InterPro" id="IPR002300">
    <property type="entry name" value="aa-tRNA-synth_Ia"/>
</dbReference>